<dbReference type="AlphaFoldDB" id="A0A1Q5SRQ2"/>
<reference evidence="2 3" key="1">
    <citation type="submission" date="2016-10" db="EMBL/GenBank/DDBJ databases">
        <title>Genome sequence of the ascomycete fungus Penicillium subrubescens.</title>
        <authorList>
            <person name="De Vries R.P."/>
            <person name="Peng M."/>
            <person name="Dilokpimol A."/>
            <person name="Hilden K."/>
            <person name="Makela M.R."/>
            <person name="Grigoriev I."/>
            <person name="Riley R."/>
            <person name="Granchi Z."/>
        </authorList>
    </citation>
    <scope>NUCLEOTIDE SEQUENCE [LARGE SCALE GENOMIC DNA]</scope>
    <source>
        <strain evidence="2 3">CBS 132785</strain>
    </source>
</reference>
<keyword evidence="3" id="KW-1185">Reference proteome</keyword>
<dbReference type="Proteomes" id="UP000186955">
    <property type="component" value="Unassembled WGS sequence"/>
</dbReference>
<proteinExistence type="predicted"/>
<accession>A0A1Q5SRQ2</accession>
<gene>
    <name evidence="2" type="ORF">PENSUB_13391</name>
</gene>
<sequence>MANDPSSRARLRLDPTGEPPSTPPGQIRRIPSPSASESPPNVYPSGPAASHQYTTFMDGDNT</sequence>
<feature type="region of interest" description="Disordered" evidence="1">
    <location>
        <begin position="1"/>
        <end position="62"/>
    </location>
</feature>
<protein>
    <submittedName>
        <fullName evidence="2">Uncharacterized protein</fullName>
    </submittedName>
</protein>
<dbReference type="EMBL" id="MNBE01000757">
    <property type="protein sequence ID" value="OKO90674.1"/>
    <property type="molecule type" value="Genomic_DNA"/>
</dbReference>
<feature type="compositionally biased region" description="Polar residues" evidence="1">
    <location>
        <begin position="51"/>
        <end position="62"/>
    </location>
</feature>
<evidence type="ECO:0000313" key="3">
    <source>
        <dbReference type="Proteomes" id="UP000186955"/>
    </source>
</evidence>
<organism evidence="2 3">
    <name type="scientific">Penicillium subrubescens</name>
    <dbReference type="NCBI Taxonomy" id="1316194"/>
    <lineage>
        <taxon>Eukaryota</taxon>
        <taxon>Fungi</taxon>
        <taxon>Dikarya</taxon>
        <taxon>Ascomycota</taxon>
        <taxon>Pezizomycotina</taxon>
        <taxon>Eurotiomycetes</taxon>
        <taxon>Eurotiomycetidae</taxon>
        <taxon>Eurotiales</taxon>
        <taxon>Aspergillaceae</taxon>
        <taxon>Penicillium</taxon>
    </lineage>
</organism>
<name>A0A1Q5SRQ2_9EURO</name>
<evidence type="ECO:0000256" key="1">
    <source>
        <dbReference type="SAM" id="MobiDB-lite"/>
    </source>
</evidence>
<dbReference type="STRING" id="1316194.A0A1Q5SRQ2"/>
<evidence type="ECO:0000313" key="2">
    <source>
        <dbReference type="EMBL" id="OKO90674.1"/>
    </source>
</evidence>
<comment type="caution">
    <text evidence="2">The sequence shown here is derived from an EMBL/GenBank/DDBJ whole genome shotgun (WGS) entry which is preliminary data.</text>
</comment>